<keyword evidence="1" id="KW-0812">Transmembrane</keyword>
<dbReference type="GO" id="GO:0012505">
    <property type="term" value="C:endomembrane system"/>
    <property type="evidence" value="ECO:0007669"/>
    <property type="project" value="TreeGrafter"/>
</dbReference>
<dbReference type="InterPro" id="IPR054518">
    <property type="entry name" value="ABHD16_N"/>
</dbReference>
<evidence type="ECO:0000256" key="1">
    <source>
        <dbReference type="SAM" id="Phobius"/>
    </source>
</evidence>
<feature type="transmembrane region" description="Helical" evidence="1">
    <location>
        <begin position="37"/>
        <end position="60"/>
    </location>
</feature>
<name>A0A336KRV3_CULSO</name>
<dbReference type="PANTHER" id="PTHR12277">
    <property type="entry name" value="ALPHA/BETA HYDROLASE DOMAIN-CONTAINING PROTEIN"/>
    <property type="match status" value="1"/>
</dbReference>
<protein>
    <submittedName>
        <fullName evidence="3">CSON014944 protein</fullName>
    </submittedName>
</protein>
<organism evidence="3">
    <name type="scientific">Culicoides sonorensis</name>
    <name type="common">Biting midge</name>
    <dbReference type="NCBI Taxonomy" id="179676"/>
    <lineage>
        <taxon>Eukaryota</taxon>
        <taxon>Metazoa</taxon>
        <taxon>Ecdysozoa</taxon>
        <taxon>Arthropoda</taxon>
        <taxon>Hexapoda</taxon>
        <taxon>Insecta</taxon>
        <taxon>Pterygota</taxon>
        <taxon>Neoptera</taxon>
        <taxon>Endopterygota</taxon>
        <taxon>Diptera</taxon>
        <taxon>Nematocera</taxon>
        <taxon>Chironomoidea</taxon>
        <taxon>Ceratopogonidae</taxon>
        <taxon>Ceratopogoninae</taxon>
        <taxon>Culicoides</taxon>
        <taxon>Monoculicoides</taxon>
    </lineage>
</organism>
<dbReference type="PANTHER" id="PTHR12277:SF72">
    <property type="entry name" value="BAT5L PROTEIN"/>
    <property type="match status" value="1"/>
</dbReference>
<sequence length="521" mass="59290">MIVEFIKYKVFGPRLYKEYGTQKLYEANTMERWGDQVLYTLNLCWNISMYASPIILMFAYKRNYFTNDGLPVIAKLGTGVATIVFLSFLLRGIGRAKNETYDKFVRVFQIVRSKSSGNSSTSQEEALRSVRKFDFDFSDFPIDFAAGPCELSKKDKASSRNTTAVSAPCRILAYLAIHTFGIKMIYPGSVKLIQSYLQPMLLQGRSKLIEEDGATRYKVKTCDDNEIDTIFIDNRGKTPNGTTLVLCSEGNAGFYEIGIMSTPIALKYSVLGWNHPGFYGSTGSPYPSQDKNAVFAVMEFALKQLKFDLNNIILHGWSIGAFATLNLAAKYDVKGVILDATFDDLLPLAIPRMPNSFSSIVRLAIRDYMNLHNSEMIKQYKGPVMMIRRTEDEIICTEEGVLASNRGNYLVLAFLKFRFPTLFESESQSKYALEILSMHLDKTIQDKASELLCEQLLESYFRENDKNYPVYIGESLEENDKNQLVLYLIKKHLLDYKSTHCTPLPTEYFNPDSLFDISKYK</sequence>
<keyword evidence="1" id="KW-1133">Transmembrane helix</keyword>
<dbReference type="Pfam" id="PF22990">
    <property type="entry name" value="ABHD16_N"/>
    <property type="match status" value="1"/>
</dbReference>
<dbReference type="InterPro" id="IPR029058">
    <property type="entry name" value="AB_hydrolase_fold"/>
</dbReference>
<feature type="domain" description="Phosphatidylserine Lipase ABHD16 N-terminal" evidence="2">
    <location>
        <begin position="10"/>
        <end position="136"/>
    </location>
</feature>
<dbReference type="AlphaFoldDB" id="A0A336KRV3"/>
<dbReference type="VEuPathDB" id="VectorBase:CSON014944"/>
<reference evidence="3" key="1">
    <citation type="submission" date="2018-04" db="EMBL/GenBank/DDBJ databases">
        <authorList>
            <person name="Go L.Y."/>
            <person name="Mitchell J.A."/>
        </authorList>
    </citation>
    <scope>NUCLEOTIDE SEQUENCE</scope>
    <source>
        <tissue evidence="3">Whole organism</tissue>
    </source>
</reference>
<dbReference type="OMA" id="PRQEQNA"/>
<evidence type="ECO:0000313" key="3">
    <source>
        <dbReference type="EMBL" id="SSX07556.1"/>
    </source>
</evidence>
<keyword evidence="1" id="KW-0472">Membrane</keyword>
<feature type="transmembrane region" description="Helical" evidence="1">
    <location>
        <begin position="72"/>
        <end position="90"/>
    </location>
</feature>
<dbReference type="SUPFAM" id="SSF53474">
    <property type="entry name" value="alpha/beta-Hydrolases"/>
    <property type="match status" value="1"/>
</dbReference>
<dbReference type="GO" id="GO:0047372">
    <property type="term" value="F:monoacylglycerol lipase activity"/>
    <property type="evidence" value="ECO:0007669"/>
    <property type="project" value="TreeGrafter"/>
</dbReference>
<evidence type="ECO:0000313" key="4">
    <source>
        <dbReference type="EMBL" id="SSX27896.1"/>
    </source>
</evidence>
<dbReference type="GO" id="GO:0052651">
    <property type="term" value="P:monoacylglycerol catabolic process"/>
    <property type="evidence" value="ECO:0007669"/>
    <property type="project" value="TreeGrafter"/>
</dbReference>
<dbReference type="Gene3D" id="3.40.50.1820">
    <property type="entry name" value="alpha/beta hydrolase"/>
    <property type="match status" value="1"/>
</dbReference>
<reference evidence="4" key="2">
    <citation type="submission" date="2018-07" db="EMBL/GenBank/DDBJ databases">
        <authorList>
            <person name="Quirk P.G."/>
            <person name="Krulwich T.A."/>
        </authorList>
    </citation>
    <scope>NUCLEOTIDE SEQUENCE</scope>
</reference>
<dbReference type="EMBL" id="UFQS01000899">
    <property type="protein sequence ID" value="SSX07556.1"/>
    <property type="molecule type" value="Genomic_DNA"/>
</dbReference>
<accession>A0A336KRV3</accession>
<dbReference type="EMBL" id="UFQT01000899">
    <property type="protein sequence ID" value="SSX27896.1"/>
    <property type="molecule type" value="Genomic_DNA"/>
</dbReference>
<evidence type="ECO:0000259" key="2">
    <source>
        <dbReference type="Pfam" id="PF22990"/>
    </source>
</evidence>
<proteinExistence type="predicted"/>
<gene>
    <name evidence="3" type="primary">CSON014944</name>
</gene>
<dbReference type="GO" id="GO:0004620">
    <property type="term" value="F:phospholipase activity"/>
    <property type="evidence" value="ECO:0007669"/>
    <property type="project" value="TreeGrafter"/>
</dbReference>
<dbReference type="GO" id="GO:0006660">
    <property type="term" value="P:phosphatidylserine catabolic process"/>
    <property type="evidence" value="ECO:0007669"/>
    <property type="project" value="TreeGrafter"/>
</dbReference>